<dbReference type="PIRSF" id="PIRSF000331">
    <property type="entry name" value="HpaA_HpaB"/>
    <property type="match status" value="1"/>
</dbReference>
<reference evidence="7 8" key="1">
    <citation type="submission" date="2019-06" db="EMBL/GenBank/DDBJ databases">
        <title>New taxonomy in bacterial strain CC-CFT640, isolated from vineyard.</title>
        <authorList>
            <person name="Lin S.-Y."/>
            <person name="Tsai C.-F."/>
            <person name="Young C.-C."/>
        </authorList>
    </citation>
    <scope>NUCLEOTIDE SEQUENCE [LARGE SCALE GENOMIC DNA]</scope>
    <source>
        <strain evidence="7 8">CC-CFT640</strain>
    </source>
</reference>
<evidence type="ECO:0000256" key="4">
    <source>
        <dbReference type="PIRSR" id="PIRSR000331-2"/>
    </source>
</evidence>
<dbReference type="Gene3D" id="2.40.110.10">
    <property type="entry name" value="Butyryl-CoA Dehydrogenase, subunit A, domain 2"/>
    <property type="match status" value="1"/>
</dbReference>
<accession>A0A5C8PAC9</accession>
<evidence type="ECO:0000256" key="2">
    <source>
        <dbReference type="ARBA" id="ARBA00022827"/>
    </source>
</evidence>
<evidence type="ECO:0000256" key="3">
    <source>
        <dbReference type="ARBA" id="ARBA00023002"/>
    </source>
</evidence>
<comment type="caution">
    <text evidence="7">The sequence shown here is derived from an EMBL/GenBank/DDBJ whole genome shotgun (WGS) entry which is preliminary data.</text>
</comment>
<dbReference type="Pfam" id="PF03241">
    <property type="entry name" value="HpaB"/>
    <property type="match status" value="1"/>
</dbReference>
<dbReference type="Gene3D" id="1.20.140.10">
    <property type="entry name" value="Butyryl-CoA Dehydrogenase, subunit A, domain 3"/>
    <property type="match status" value="1"/>
</dbReference>
<feature type="domain" description="HpaB/PvcC/4-BUDH N-terminal" evidence="6">
    <location>
        <begin position="5"/>
        <end position="260"/>
    </location>
</feature>
<dbReference type="PANTHER" id="PTHR36117:SF3">
    <property type="entry name" value="4-HYDROXYPHENYLACETATE 3-MONOOXYGENASE-RELATED"/>
    <property type="match status" value="1"/>
</dbReference>
<evidence type="ECO:0000313" key="8">
    <source>
        <dbReference type="Proteomes" id="UP000321638"/>
    </source>
</evidence>
<dbReference type="Pfam" id="PF11794">
    <property type="entry name" value="HpaB_N"/>
    <property type="match status" value="1"/>
</dbReference>
<dbReference type="RefSeq" id="WP_147851281.1">
    <property type="nucleotide sequence ID" value="NZ_VDUZ01000054.1"/>
</dbReference>
<sequence length="467" mass="52172">MGLKTAEQYVASLRDGRVTYWDGERIDDITTHPRFRVPIAVASRDYAYDDPKAAELRSFTTEDGGRAHRIYQIPRSEADLAQRVELMYHTSIVGLVSGVYMALMSVKDAVAKVNPQYAANIEAMYRHARDNDLRAAEVITDAKGDRKRKAHEQDDPDLYLRIVKRTDEGIVVRGAKLHITAASLCHELVVMPTKGMRQDETDYAVSFSIPVNTKGVKIINRSFAPAELNEFDYPASAHHSIPEGFVVFDDVFVPWNRVFLAGEVQLASIFAQSLGLWERTGGLVEAVRMAEIFVGLAQLVTEQQGKDRDPIAQNSVAELISYAEMLRMSLDYACRHCERTPSGMIHPNVLAVNVAKYYYAANYHQMMRYVHDLGGGLVITLPLEADFRNEESGQYLRKYLRSVPGVEAETRMRVYNLIRDLTADAYGGWQFVVALQAGGGLNAQRIMMHRTYNMAAAKAKALAAAGA</sequence>
<evidence type="ECO:0000313" key="7">
    <source>
        <dbReference type="EMBL" id="TXL70716.1"/>
    </source>
</evidence>
<gene>
    <name evidence="7" type="ORF">FHP25_33060</name>
</gene>
<dbReference type="GO" id="GO:0016627">
    <property type="term" value="F:oxidoreductase activity, acting on the CH-CH group of donors"/>
    <property type="evidence" value="ECO:0007669"/>
    <property type="project" value="InterPro"/>
</dbReference>
<evidence type="ECO:0000259" key="6">
    <source>
        <dbReference type="Pfam" id="PF11794"/>
    </source>
</evidence>
<protein>
    <submittedName>
        <fullName evidence="7">4-hydroxyphenylacetate 3-hydroxylase</fullName>
    </submittedName>
</protein>
<dbReference type="InterPro" id="IPR036250">
    <property type="entry name" value="AcylCo_DH-like_C"/>
</dbReference>
<feature type="domain" description="HpaB/PvcC/4-BUDH C-terminal" evidence="5">
    <location>
        <begin position="279"/>
        <end position="465"/>
    </location>
</feature>
<organism evidence="7 8">
    <name type="scientific">Vineibacter terrae</name>
    <dbReference type="NCBI Taxonomy" id="2586908"/>
    <lineage>
        <taxon>Bacteria</taxon>
        <taxon>Pseudomonadati</taxon>
        <taxon>Pseudomonadota</taxon>
        <taxon>Alphaproteobacteria</taxon>
        <taxon>Hyphomicrobiales</taxon>
        <taxon>Vineibacter</taxon>
    </lineage>
</organism>
<dbReference type="InterPro" id="IPR024674">
    <property type="entry name" value="HpaB/PvcC/4-BUDH_N"/>
</dbReference>
<dbReference type="Gene3D" id="1.10.3140.10">
    <property type="entry name" value="4-hydroxybutyryl-coa dehydratase, domain 1"/>
    <property type="match status" value="1"/>
</dbReference>
<proteinExistence type="predicted"/>
<name>A0A5C8PAC9_9HYPH</name>
<keyword evidence="1" id="KW-0285">Flavoprotein</keyword>
<dbReference type="SUPFAM" id="SSF56645">
    <property type="entry name" value="Acyl-CoA dehydrogenase NM domain-like"/>
    <property type="match status" value="1"/>
</dbReference>
<dbReference type="InterPro" id="IPR009100">
    <property type="entry name" value="AcylCoA_DH/oxidase_NM_dom_sf"/>
</dbReference>
<dbReference type="InterPro" id="IPR004925">
    <property type="entry name" value="HpaB/PvcC/4-BUDH"/>
</dbReference>
<dbReference type="InterPro" id="IPR024719">
    <property type="entry name" value="HpaB/PvcC/4-BUDH_C"/>
</dbReference>
<keyword evidence="8" id="KW-1185">Reference proteome</keyword>
<evidence type="ECO:0000259" key="5">
    <source>
        <dbReference type="Pfam" id="PF03241"/>
    </source>
</evidence>
<feature type="binding site" evidence="4">
    <location>
        <position position="180"/>
    </location>
    <ligand>
        <name>FAD</name>
        <dbReference type="ChEBI" id="CHEBI:57692"/>
    </ligand>
</feature>
<dbReference type="OrthoDB" id="7233724at2"/>
<dbReference type="SUPFAM" id="SSF47203">
    <property type="entry name" value="Acyl-CoA dehydrogenase C-terminal domain-like"/>
    <property type="match status" value="1"/>
</dbReference>
<evidence type="ECO:0000256" key="1">
    <source>
        <dbReference type="ARBA" id="ARBA00022630"/>
    </source>
</evidence>
<keyword evidence="3" id="KW-0560">Oxidoreductase</keyword>
<dbReference type="EMBL" id="VDUZ01000054">
    <property type="protein sequence ID" value="TXL70716.1"/>
    <property type="molecule type" value="Genomic_DNA"/>
</dbReference>
<keyword evidence="2 4" id="KW-0274">FAD</keyword>
<dbReference type="InterPro" id="IPR046373">
    <property type="entry name" value="Acyl-CoA_Oxase/DH_mid-dom_sf"/>
</dbReference>
<dbReference type="Proteomes" id="UP000321638">
    <property type="component" value="Unassembled WGS sequence"/>
</dbReference>
<dbReference type="PANTHER" id="PTHR36117">
    <property type="entry name" value="4-HYDROXYPHENYLACETATE 3-MONOOXYGENASE-RELATED"/>
    <property type="match status" value="1"/>
</dbReference>
<dbReference type="AlphaFoldDB" id="A0A5C8PAC9"/>